<dbReference type="EMBL" id="JBBPBN010000028">
    <property type="protein sequence ID" value="KAK9006795.1"/>
    <property type="molecule type" value="Genomic_DNA"/>
</dbReference>
<accession>A0ABR2R1I6</accession>
<evidence type="ECO:0000259" key="2">
    <source>
        <dbReference type="Pfam" id="PF26130"/>
    </source>
</evidence>
<feature type="compositionally biased region" description="Low complexity" evidence="1">
    <location>
        <begin position="176"/>
        <end position="186"/>
    </location>
</feature>
<organism evidence="3 4">
    <name type="scientific">Hibiscus sabdariffa</name>
    <name type="common">roselle</name>
    <dbReference type="NCBI Taxonomy" id="183260"/>
    <lineage>
        <taxon>Eukaryota</taxon>
        <taxon>Viridiplantae</taxon>
        <taxon>Streptophyta</taxon>
        <taxon>Embryophyta</taxon>
        <taxon>Tracheophyta</taxon>
        <taxon>Spermatophyta</taxon>
        <taxon>Magnoliopsida</taxon>
        <taxon>eudicotyledons</taxon>
        <taxon>Gunneridae</taxon>
        <taxon>Pentapetalae</taxon>
        <taxon>rosids</taxon>
        <taxon>malvids</taxon>
        <taxon>Malvales</taxon>
        <taxon>Malvaceae</taxon>
        <taxon>Malvoideae</taxon>
        <taxon>Hibiscus</taxon>
    </lineage>
</organism>
<evidence type="ECO:0000256" key="1">
    <source>
        <dbReference type="SAM" id="MobiDB-lite"/>
    </source>
</evidence>
<proteinExistence type="predicted"/>
<feature type="compositionally biased region" description="Basic and acidic residues" evidence="1">
    <location>
        <begin position="147"/>
        <end position="175"/>
    </location>
</feature>
<protein>
    <recommendedName>
        <fullName evidence="2">PB1-like domain-containing protein</fullName>
    </recommendedName>
</protein>
<dbReference type="Proteomes" id="UP001396334">
    <property type="component" value="Unassembled WGS sequence"/>
</dbReference>
<comment type="caution">
    <text evidence="3">The sequence shown here is derived from an EMBL/GenBank/DDBJ whole genome shotgun (WGS) entry which is preliminary data.</text>
</comment>
<dbReference type="InterPro" id="IPR058594">
    <property type="entry name" value="PB1-like_dom_pln"/>
</dbReference>
<dbReference type="Pfam" id="PF26130">
    <property type="entry name" value="PB1-like"/>
    <property type="match status" value="1"/>
</dbReference>
<feature type="region of interest" description="Disordered" evidence="1">
    <location>
        <begin position="143"/>
        <end position="224"/>
    </location>
</feature>
<evidence type="ECO:0000313" key="3">
    <source>
        <dbReference type="EMBL" id="KAK9006795.1"/>
    </source>
</evidence>
<gene>
    <name evidence="3" type="ORF">V6N11_019126</name>
</gene>
<sequence>MLTGVNSEKFSTVIHHGGFIVRRSRFKFTGKLVDYFDNLDVDTMSMFEIIAMVKKLGITYNVKVFWQLVDKPIEVKQLTNDGDIMEMVSNLPRDHYVHLYLEEVVGFSEAEMDEPDMCEVEMDEPEIGEPEMGCVPEMDEHEMDEPELGKPEMDEHESKVRFESKSDSKNEKYVAESESSNAVSSFSDRENEIVSSEDEVDENCNVNARLGSDEVDVQSESGTF</sequence>
<keyword evidence="4" id="KW-1185">Reference proteome</keyword>
<feature type="domain" description="PB1-like" evidence="2">
    <location>
        <begin position="8"/>
        <end position="102"/>
    </location>
</feature>
<reference evidence="3 4" key="1">
    <citation type="journal article" date="2024" name="G3 (Bethesda)">
        <title>Genome assembly of Hibiscus sabdariffa L. provides insights into metabolisms of medicinal natural products.</title>
        <authorList>
            <person name="Kim T."/>
        </authorList>
    </citation>
    <scope>NUCLEOTIDE SEQUENCE [LARGE SCALE GENOMIC DNA]</scope>
    <source>
        <strain evidence="3">TK-2024</strain>
        <tissue evidence="3">Old leaves</tissue>
    </source>
</reference>
<evidence type="ECO:0000313" key="4">
    <source>
        <dbReference type="Proteomes" id="UP001396334"/>
    </source>
</evidence>
<name>A0ABR2R1I6_9ROSI</name>